<keyword evidence="2 8" id="KW-0560">Oxidoreductase</keyword>
<dbReference type="GO" id="GO:0016054">
    <property type="term" value="P:organic acid catabolic process"/>
    <property type="evidence" value="ECO:0007669"/>
    <property type="project" value="UniProtKB-ARBA"/>
</dbReference>
<dbReference type="InterPro" id="IPR029154">
    <property type="entry name" value="HIBADH-like_NADP-bd"/>
</dbReference>
<reference evidence="8" key="1">
    <citation type="submission" date="2022-12" db="EMBL/GenBank/DDBJ databases">
        <title>Paraconexibacter alkalitolerans sp. nov. and Baekduia alba sp. nov., isolated from soil and emended description of the genera Paraconexibacter (Chun et al., 2020) and Baekduia (An et al., 2020).</title>
        <authorList>
            <person name="Vieira S."/>
            <person name="Huber K.J."/>
            <person name="Geppert A."/>
            <person name="Wolf J."/>
            <person name="Neumann-Schaal M."/>
            <person name="Muesken M."/>
            <person name="Overmann J."/>
        </authorList>
    </citation>
    <scope>NUCLEOTIDE SEQUENCE</scope>
    <source>
        <strain evidence="8">AEG42_29</strain>
    </source>
</reference>
<evidence type="ECO:0000256" key="2">
    <source>
        <dbReference type="ARBA" id="ARBA00023002"/>
    </source>
</evidence>
<dbReference type="InterPro" id="IPR002204">
    <property type="entry name" value="3-OH-isobutyrate_DH-rel_CS"/>
</dbReference>
<evidence type="ECO:0000256" key="4">
    <source>
        <dbReference type="PIRSR" id="PIRSR000103-1"/>
    </source>
</evidence>
<dbReference type="Pfam" id="PF03446">
    <property type="entry name" value="NAD_binding_2"/>
    <property type="match status" value="1"/>
</dbReference>
<evidence type="ECO:0000256" key="5">
    <source>
        <dbReference type="SAM" id="SignalP"/>
    </source>
</evidence>
<dbReference type="GO" id="GO:0008679">
    <property type="term" value="F:2-hydroxy-3-oxopropionate reductase activity"/>
    <property type="evidence" value="ECO:0007669"/>
    <property type="project" value="UniProtKB-EC"/>
</dbReference>
<evidence type="ECO:0000259" key="6">
    <source>
        <dbReference type="Pfam" id="PF03446"/>
    </source>
</evidence>
<dbReference type="GO" id="GO:0051287">
    <property type="term" value="F:NAD binding"/>
    <property type="evidence" value="ECO:0007669"/>
    <property type="project" value="InterPro"/>
</dbReference>
<feature type="signal peptide" evidence="5">
    <location>
        <begin position="1"/>
        <end position="19"/>
    </location>
</feature>
<keyword evidence="5" id="KW-0732">Signal</keyword>
<organism evidence="8">
    <name type="scientific">Paraconexibacter sp. AEG42_29</name>
    <dbReference type="NCBI Taxonomy" id="2997339"/>
    <lineage>
        <taxon>Bacteria</taxon>
        <taxon>Bacillati</taxon>
        <taxon>Actinomycetota</taxon>
        <taxon>Thermoleophilia</taxon>
        <taxon>Solirubrobacterales</taxon>
        <taxon>Paraconexibacteraceae</taxon>
        <taxon>Paraconexibacter</taxon>
    </lineage>
</organism>
<feature type="chain" id="PRO_5043391822" evidence="5">
    <location>
        <begin position="20"/>
        <end position="301"/>
    </location>
</feature>
<feature type="active site" evidence="4">
    <location>
        <position position="179"/>
    </location>
</feature>
<evidence type="ECO:0000256" key="3">
    <source>
        <dbReference type="ARBA" id="ARBA00023027"/>
    </source>
</evidence>
<proteinExistence type="inferred from homology"/>
<keyword evidence="3" id="KW-0520">NAD</keyword>
<dbReference type="PANTHER" id="PTHR43060:SF15">
    <property type="entry name" value="3-HYDROXYISOBUTYRATE DEHYDROGENASE-LIKE 1, MITOCHONDRIAL-RELATED"/>
    <property type="match status" value="1"/>
</dbReference>
<dbReference type="GO" id="GO:0050661">
    <property type="term" value="F:NADP binding"/>
    <property type="evidence" value="ECO:0007669"/>
    <property type="project" value="InterPro"/>
</dbReference>
<dbReference type="Gene3D" id="3.40.50.720">
    <property type="entry name" value="NAD(P)-binding Rossmann-like Domain"/>
    <property type="match status" value="1"/>
</dbReference>
<evidence type="ECO:0000259" key="7">
    <source>
        <dbReference type="Pfam" id="PF14833"/>
    </source>
</evidence>
<dbReference type="EMBL" id="CP114014">
    <property type="protein sequence ID" value="XAY06632.1"/>
    <property type="molecule type" value="Genomic_DNA"/>
</dbReference>
<dbReference type="AlphaFoldDB" id="A0AAU7AZ88"/>
<dbReference type="KEGG" id="parq:DSM112329_03507"/>
<evidence type="ECO:0000256" key="1">
    <source>
        <dbReference type="ARBA" id="ARBA00009080"/>
    </source>
</evidence>
<name>A0AAU7AZ88_9ACTN</name>
<dbReference type="EC" id="1.1.1.60" evidence="8"/>
<dbReference type="SUPFAM" id="SSF48179">
    <property type="entry name" value="6-phosphogluconate dehydrogenase C-terminal domain-like"/>
    <property type="match status" value="1"/>
</dbReference>
<feature type="domain" description="6-phosphogluconate dehydrogenase NADP-binding" evidence="6">
    <location>
        <begin position="5"/>
        <end position="170"/>
    </location>
</feature>
<gene>
    <name evidence="8" type="primary">garR</name>
    <name evidence="8" type="ORF">DSM112329_03507</name>
</gene>
<dbReference type="InterPro" id="IPR036291">
    <property type="entry name" value="NAD(P)-bd_dom_sf"/>
</dbReference>
<dbReference type="InterPro" id="IPR015815">
    <property type="entry name" value="HIBADH-related"/>
</dbReference>
<dbReference type="PIRSF" id="PIRSF000103">
    <property type="entry name" value="HIBADH"/>
    <property type="match status" value="1"/>
</dbReference>
<dbReference type="InterPro" id="IPR006115">
    <property type="entry name" value="6PGDH_NADP-bd"/>
</dbReference>
<feature type="domain" description="3-hydroxyisobutyrate dehydrogenase-like NAD-binding" evidence="7">
    <location>
        <begin position="173"/>
        <end position="292"/>
    </location>
</feature>
<accession>A0AAU7AZ88</accession>
<dbReference type="Gene3D" id="1.10.1040.10">
    <property type="entry name" value="N-(1-d-carboxylethyl)-l-norvaline Dehydrogenase, domain 2"/>
    <property type="match status" value="1"/>
</dbReference>
<dbReference type="InterPro" id="IPR013328">
    <property type="entry name" value="6PGD_dom2"/>
</dbReference>
<dbReference type="SUPFAM" id="SSF51735">
    <property type="entry name" value="NAD(P)-binding Rossmann-fold domains"/>
    <property type="match status" value="1"/>
</dbReference>
<dbReference type="PANTHER" id="PTHR43060">
    <property type="entry name" value="3-HYDROXYISOBUTYRATE DEHYDROGENASE-LIKE 1, MITOCHONDRIAL-RELATED"/>
    <property type="match status" value="1"/>
</dbReference>
<dbReference type="InterPro" id="IPR008927">
    <property type="entry name" value="6-PGluconate_DH-like_C_sf"/>
</dbReference>
<evidence type="ECO:0000313" key="8">
    <source>
        <dbReference type="EMBL" id="XAY06632.1"/>
    </source>
</evidence>
<dbReference type="PROSITE" id="PS00895">
    <property type="entry name" value="3_HYDROXYISOBUT_DH"/>
    <property type="match status" value="1"/>
</dbReference>
<protein>
    <submittedName>
        <fullName evidence="8">2-hydroxy-3-oxopropionate reductase</fullName>
        <ecNumber evidence="8">1.1.1.60</ecNumber>
    </submittedName>
</protein>
<dbReference type="Pfam" id="PF14833">
    <property type="entry name" value="NAD_binding_11"/>
    <property type="match status" value="1"/>
</dbReference>
<sequence length="301" mass="30379">MGPMRVAFLGLGIMGSRMAANLVAAGHELSVWTRTEGKAAAWAVDLPAGDHPVPTVHDTPASAADGAEIVLAMVVDGQQVLALAEGLAADGGEGAGRLLVDMSTIGPESARAAATVIEATGWSFMDAPVTGSSPKAADGTLTIMAGGAEADFDRVRPLLDVMGALVLHVGGVGQGQMVKLINNAVAAANATALAQALLVAKATGADLDALVQVMGAGSGGSTMLNLKAGPMREHDYSTLFKLEHMLKDVRLCLEEGERAGVGFPAAAAAREVLNAAMGRGLADADFAALLEPLEGLAGIRL</sequence>
<comment type="similarity">
    <text evidence="1">Belongs to the HIBADH-related family.</text>
</comment>